<dbReference type="AlphaFoldDB" id="F8MCU5"/>
<name>F8MCU5_NEUT8</name>
<keyword evidence="3" id="KW-1185">Reference proteome</keyword>
<dbReference type="OrthoDB" id="10396464at2759"/>
<dbReference type="RefSeq" id="XP_009848419.1">
    <property type="nucleotide sequence ID" value="XM_009850117.1"/>
</dbReference>
<accession>F8MCU5</accession>
<feature type="compositionally biased region" description="Basic and acidic residues" evidence="1">
    <location>
        <begin position="104"/>
        <end position="117"/>
    </location>
</feature>
<sequence>MDGNLLDQRTELREYGQSDRLAATVRSVMSLVQNSGGGDHSARVVRQVRTIAANGSNWRWRGVLRDTPSAPSLTPIIPFWKKARTTDMPSTQPTFVRPTLRTLGKTERDSVTGARET</sequence>
<evidence type="ECO:0000313" key="2">
    <source>
        <dbReference type="EMBL" id="EGO61343.1"/>
    </source>
</evidence>
<dbReference type="KEGG" id="nte:NEUTE1DRAFT135293"/>
<evidence type="ECO:0000313" key="3">
    <source>
        <dbReference type="Proteomes" id="UP000008065"/>
    </source>
</evidence>
<feature type="region of interest" description="Disordered" evidence="1">
    <location>
        <begin position="84"/>
        <end position="117"/>
    </location>
</feature>
<dbReference type="EMBL" id="GL891302">
    <property type="protein sequence ID" value="EGO61343.1"/>
    <property type="molecule type" value="Genomic_DNA"/>
</dbReference>
<dbReference type="Proteomes" id="UP000008065">
    <property type="component" value="Unassembled WGS sequence"/>
</dbReference>
<evidence type="ECO:0000256" key="1">
    <source>
        <dbReference type="SAM" id="MobiDB-lite"/>
    </source>
</evidence>
<gene>
    <name evidence="2" type="ORF">NEUTE1DRAFT_135293</name>
</gene>
<protein>
    <submittedName>
        <fullName evidence="2">Uncharacterized protein</fullName>
    </submittedName>
</protein>
<proteinExistence type="predicted"/>
<dbReference type="VEuPathDB" id="FungiDB:NEUTE1DRAFT_135293"/>
<dbReference type="GeneID" id="20825872"/>
<dbReference type="HOGENOM" id="CLU_2085449_0_0_1"/>
<reference evidence="3" key="1">
    <citation type="journal article" date="2011" name="Genetics">
        <title>Massive changes in genome architecture accompany the transition to self-fertility in the filamentous fungus Neurospora tetrasperma.</title>
        <authorList>
            <person name="Ellison C.E."/>
            <person name="Stajich J.E."/>
            <person name="Jacobson D.J."/>
            <person name="Natvig D.O."/>
            <person name="Lapidus A."/>
            <person name="Foster B."/>
            <person name="Aerts A."/>
            <person name="Riley R."/>
            <person name="Lindquist E.A."/>
            <person name="Grigoriev I.V."/>
            <person name="Taylor J.W."/>
        </authorList>
    </citation>
    <scope>NUCLEOTIDE SEQUENCE [LARGE SCALE GENOMIC DNA]</scope>
    <source>
        <strain evidence="3">FGSC 2508 / P0657</strain>
    </source>
</reference>
<organism evidence="2 3">
    <name type="scientific">Neurospora tetrasperma (strain FGSC 2508 / ATCC MYA-4615 / P0657)</name>
    <dbReference type="NCBI Taxonomy" id="510951"/>
    <lineage>
        <taxon>Eukaryota</taxon>
        <taxon>Fungi</taxon>
        <taxon>Dikarya</taxon>
        <taxon>Ascomycota</taxon>
        <taxon>Pezizomycotina</taxon>
        <taxon>Sordariomycetes</taxon>
        <taxon>Sordariomycetidae</taxon>
        <taxon>Sordariales</taxon>
        <taxon>Sordariaceae</taxon>
        <taxon>Neurospora</taxon>
    </lineage>
</organism>